<dbReference type="AlphaFoldDB" id="A0A2T6ZQQ8"/>
<feature type="region of interest" description="Disordered" evidence="1">
    <location>
        <begin position="92"/>
        <end position="115"/>
    </location>
</feature>
<dbReference type="STRING" id="42251.A0A2T6ZQQ8"/>
<evidence type="ECO:0000313" key="3">
    <source>
        <dbReference type="EMBL" id="PUU77820.1"/>
    </source>
</evidence>
<evidence type="ECO:0000313" key="4">
    <source>
        <dbReference type="Proteomes" id="UP000244722"/>
    </source>
</evidence>
<keyword evidence="2" id="KW-0812">Transmembrane</keyword>
<feature type="region of interest" description="Disordered" evidence="1">
    <location>
        <begin position="44"/>
        <end position="75"/>
    </location>
</feature>
<proteinExistence type="predicted"/>
<dbReference type="OrthoDB" id="5327700at2759"/>
<keyword evidence="2" id="KW-0472">Membrane</keyword>
<comment type="caution">
    <text evidence="3">The sequence shown here is derived from an EMBL/GenBank/DDBJ whole genome shotgun (WGS) entry which is preliminary data.</text>
</comment>
<evidence type="ECO:0000256" key="2">
    <source>
        <dbReference type="SAM" id="Phobius"/>
    </source>
</evidence>
<sequence>MPSGRRHLARPTGGGKDFLLPLALTLTTAAIATIGLYFWPGSDSPWGSPHDSEDEIEAGGRSRKSKQHQYFDRITEEDTDDLIEDARRDELLRKEKSARRQNTGSARHNTSSSSSTMMAGALVVDKIEHAVGKAADLLPGTSGRKKAEALREIKREAEEVSKKQQYVPMPARKKNVAIVVSERKVLLGENSDLDFEEAGLPSSLLSHLPHPLDLTHSVVNILVYSPQLKTHPLSKSSAFRSQKAAEASAGSADKSLRKPSASHFSPTASTFTLAASMLPSECPLEHILPFTQASSIVPLLRTLAPETVYIEEPLTLPSSGGIVSTLLEGGWVGNVVVGLIGDDDQLAQLMDSDDEKIQEEEKTRKGEGKWWGTEVQGSIRGRFGNRVQIVEGWVLIEDWRRRVEETS</sequence>
<protein>
    <submittedName>
        <fullName evidence="3">Uncharacterized protein</fullName>
    </submittedName>
</protein>
<feature type="transmembrane region" description="Helical" evidence="2">
    <location>
        <begin position="20"/>
        <end position="39"/>
    </location>
</feature>
<feature type="compositionally biased region" description="Polar residues" evidence="1">
    <location>
        <begin position="100"/>
        <end position="109"/>
    </location>
</feature>
<gene>
    <name evidence="3" type="ORF">B9Z19DRAFT_1085454</name>
</gene>
<name>A0A2T6ZQQ8_TUBBO</name>
<accession>A0A2T6ZQQ8</accession>
<evidence type="ECO:0000256" key="1">
    <source>
        <dbReference type="SAM" id="MobiDB-lite"/>
    </source>
</evidence>
<keyword evidence="2" id="KW-1133">Transmembrane helix</keyword>
<organism evidence="3 4">
    <name type="scientific">Tuber borchii</name>
    <name type="common">White truffle</name>
    <dbReference type="NCBI Taxonomy" id="42251"/>
    <lineage>
        <taxon>Eukaryota</taxon>
        <taxon>Fungi</taxon>
        <taxon>Dikarya</taxon>
        <taxon>Ascomycota</taxon>
        <taxon>Pezizomycotina</taxon>
        <taxon>Pezizomycetes</taxon>
        <taxon>Pezizales</taxon>
        <taxon>Tuberaceae</taxon>
        <taxon>Tuber</taxon>
    </lineage>
</organism>
<keyword evidence="4" id="KW-1185">Reference proteome</keyword>
<reference evidence="3 4" key="1">
    <citation type="submission" date="2017-04" db="EMBL/GenBank/DDBJ databases">
        <title>Draft genome sequence of Tuber borchii Vittad., a whitish edible truffle.</title>
        <authorList>
            <consortium name="DOE Joint Genome Institute"/>
            <person name="Murat C."/>
            <person name="Kuo A."/>
            <person name="Barry K.W."/>
            <person name="Clum A."/>
            <person name="Dockter R.B."/>
            <person name="Fauchery L."/>
            <person name="Iotti M."/>
            <person name="Kohler A."/>
            <person name="Labutti K."/>
            <person name="Lindquist E.A."/>
            <person name="Lipzen A."/>
            <person name="Ohm R.A."/>
            <person name="Wang M."/>
            <person name="Grigoriev I.V."/>
            <person name="Zambonelli A."/>
            <person name="Martin F.M."/>
        </authorList>
    </citation>
    <scope>NUCLEOTIDE SEQUENCE [LARGE SCALE GENOMIC DNA]</scope>
    <source>
        <strain evidence="3 4">Tbo3840</strain>
    </source>
</reference>
<dbReference type="EMBL" id="NESQ01000139">
    <property type="protein sequence ID" value="PUU77820.1"/>
    <property type="molecule type" value="Genomic_DNA"/>
</dbReference>
<dbReference type="Proteomes" id="UP000244722">
    <property type="component" value="Unassembled WGS sequence"/>
</dbReference>